<dbReference type="OrthoDB" id="1200496at2"/>
<protein>
    <submittedName>
        <fullName evidence="2">Uncharacterized protein</fullName>
    </submittedName>
</protein>
<keyword evidence="3" id="KW-1185">Reference proteome</keyword>
<dbReference type="AlphaFoldDB" id="A0A1M5VYC5"/>
<proteinExistence type="predicted"/>
<evidence type="ECO:0000313" key="2">
    <source>
        <dbReference type="EMBL" id="SHH80180.1"/>
    </source>
</evidence>
<feature type="transmembrane region" description="Helical" evidence="1">
    <location>
        <begin position="12"/>
        <end position="33"/>
    </location>
</feature>
<keyword evidence="1" id="KW-0812">Transmembrane</keyword>
<dbReference type="RefSeq" id="WP_073087711.1">
    <property type="nucleotide sequence ID" value="NZ_FQWS01000009.1"/>
</dbReference>
<sequence length="197" mass="22824">MKRARRNNPKRNRYSILFPILTIVGIGIITAFVSNYEPNWSYSWNGIRTEIKDSIQVAESRGITSGVGGMGVSTKIEVDRRRWIMKNATESELLKLTEYPNGTVKAIAYEGLLRKREFADRTELTLRAIQDTTYLVDYQSGCIGWNREIGEYLVQDVLMIDDQIPPFPTEMQTEFGLTEIDKEKILSEYKKRPKREY</sequence>
<organism evidence="2 3">
    <name type="scientific">Winogradskyella jejuensis</name>
    <dbReference type="NCBI Taxonomy" id="1089305"/>
    <lineage>
        <taxon>Bacteria</taxon>
        <taxon>Pseudomonadati</taxon>
        <taxon>Bacteroidota</taxon>
        <taxon>Flavobacteriia</taxon>
        <taxon>Flavobacteriales</taxon>
        <taxon>Flavobacteriaceae</taxon>
        <taxon>Winogradskyella</taxon>
    </lineage>
</organism>
<accession>A0A1M5VYC5</accession>
<reference evidence="3" key="1">
    <citation type="submission" date="2016-11" db="EMBL/GenBank/DDBJ databases">
        <authorList>
            <person name="Varghese N."/>
            <person name="Submissions S."/>
        </authorList>
    </citation>
    <scope>NUCLEOTIDE SEQUENCE [LARGE SCALE GENOMIC DNA]</scope>
    <source>
        <strain evidence="3">DSM 25330</strain>
    </source>
</reference>
<evidence type="ECO:0000256" key="1">
    <source>
        <dbReference type="SAM" id="Phobius"/>
    </source>
</evidence>
<gene>
    <name evidence="2" type="ORF">SAMN05444148_2852</name>
</gene>
<dbReference type="Proteomes" id="UP000184522">
    <property type="component" value="Unassembled WGS sequence"/>
</dbReference>
<name>A0A1M5VYC5_9FLAO</name>
<evidence type="ECO:0000313" key="3">
    <source>
        <dbReference type="Proteomes" id="UP000184522"/>
    </source>
</evidence>
<dbReference type="EMBL" id="FQWS01000009">
    <property type="protein sequence ID" value="SHH80180.1"/>
    <property type="molecule type" value="Genomic_DNA"/>
</dbReference>
<keyword evidence="1" id="KW-0472">Membrane</keyword>
<keyword evidence="1" id="KW-1133">Transmembrane helix</keyword>